<keyword evidence="3" id="KW-1185">Reference proteome</keyword>
<protein>
    <recommendedName>
        <fullName evidence="4">DUF3108 domain-containing protein</fullName>
    </recommendedName>
</protein>
<name>A0A4Y8ZND9_9SPHN</name>
<dbReference type="RefSeq" id="WP_135090672.1">
    <property type="nucleotide sequence ID" value="NZ_SPDV01000101.1"/>
</dbReference>
<comment type="caution">
    <text evidence="2">The sequence shown here is derived from an EMBL/GenBank/DDBJ whole genome shotgun (WGS) entry which is preliminary data.</text>
</comment>
<evidence type="ECO:0000313" key="2">
    <source>
        <dbReference type="EMBL" id="TFI56319.1"/>
    </source>
</evidence>
<dbReference type="AlphaFoldDB" id="A0A4Y8ZND9"/>
<feature type="signal peptide" evidence="1">
    <location>
        <begin position="1"/>
        <end position="23"/>
    </location>
</feature>
<evidence type="ECO:0000256" key="1">
    <source>
        <dbReference type="SAM" id="SignalP"/>
    </source>
</evidence>
<gene>
    <name evidence="2" type="ORF">E2493_20780</name>
</gene>
<reference evidence="2 3" key="1">
    <citation type="submission" date="2019-03" db="EMBL/GenBank/DDBJ databases">
        <title>Genome sequence of Sphingomonas sp. 17J27-24.</title>
        <authorList>
            <person name="Kim M."/>
            <person name="Maeng S."/>
            <person name="Sathiyaraj S."/>
        </authorList>
    </citation>
    <scope>NUCLEOTIDE SEQUENCE [LARGE SCALE GENOMIC DNA]</scope>
    <source>
        <strain evidence="2 3">17J27-24</strain>
    </source>
</reference>
<evidence type="ECO:0008006" key="4">
    <source>
        <dbReference type="Google" id="ProtNLM"/>
    </source>
</evidence>
<organism evidence="2 3">
    <name type="scientific">Sphingomonas parva</name>
    <dbReference type="NCBI Taxonomy" id="2555898"/>
    <lineage>
        <taxon>Bacteria</taxon>
        <taxon>Pseudomonadati</taxon>
        <taxon>Pseudomonadota</taxon>
        <taxon>Alphaproteobacteria</taxon>
        <taxon>Sphingomonadales</taxon>
        <taxon>Sphingomonadaceae</taxon>
        <taxon>Sphingomonas</taxon>
    </lineage>
</organism>
<feature type="chain" id="PRO_5021307385" description="DUF3108 domain-containing protein" evidence="1">
    <location>
        <begin position="24"/>
        <end position="242"/>
    </location>
</feature>
<accession>A0A4Y8ZND9</accession>
<dbReference type="Proteomes" id="UP000298213">
    <property type="component" value="Unassembled WGS sequence"/>
</dbReference>
<keyword evidence="1" id="KW-0732">Signal</keyword>
<evidence type="ECO:0000313" key="3">
    <source>
        <dbReference type="Proteomes" id="UP000298213"/>
    </source>
</evidence>
<proteinExistence type="predicted"/>
<sequence length="242" mass="25589">MRKDVRVLAALALAAAAAGPALCAERMRGFEEIAGAGERVDVTGLSGWHKGRFRIGETGAEGRYRILSSSDHAGGEVAHFGGSRFDLSGPGVAGALSGRCGFDALSRRTRGRIGEVRVTTSTRLVPLAYRCEFARDGEVIGELVLDEVARPGLSVRQERAGHVRIGDARLAFASVHHLDGTMLPTSTPVGYRFEAEGRAVGAVDLNGSRKRLALPDDPALREATLLGSLALALFWDPGDGDD</sequence>
<dbReference type="EMBL" id="SPDV01000101">
    <property type="protein sequence ID" value="TFI56319.1"/>
    <property type="molecule type" value="Genomic_DNA"/>
</dbReference>
<dbReference type="OrthoDB" id="7572875at2"/>